<accession>A0AAJ1BZ74</accession>
<organism evidence="3 4">
    <name type="scientific">Ciceribacter sichuanensis</name>
    <dbReference type="NCBI Taxonomy" id="2949647"/>
    <lineage>
        <taxon>Bacteria</taxon>
        <taxon>Pseudomonadati</taxon>
        <taxon>Pseudomonadota</taxon>
        <taxon>Alphaproteobacteria</taxon>
        <taxon>Hyphomicrobiales</taxon>
        <taxon>Rhizobiaceae</taxon>
        <taxon>Ciceribacter</taxon>
    </lineage>
</organism>
<dbReference type="RefSeq" id="WP_250912954.1">
    <property type="nucleotide sequence ID" value="NZ_JAMXLX010000006.1"/>
</dbReference>
<dbReference type="SUPFAM" id="SSF52402">
    <property type="entry name" value="Adenine nucleotide alpha hydrolases-like"/>
    <property type="match status" value="1"/>
</dbReference>
<dbReference type="CDD" id="cd00293">
    <property type="entry name" value="USP-like"/>
    <property type="match status" value="1"/>
</dbReference>
<dbReference type="Pfam" id="PF00582">
    <property type="entry name" value="Usp"/>
    <property type="match status" value="1"/>
</dbReference>
<dbReference type="Proteomes" id="UP001155380">
    <property type="component" value="Unassembled WGS sequence"/>
</dbReference>
<sequence>MPTTLARSAVGLLQHSHSSDVIEVSNGLGIGRNAAISLFHVFDAAASTMTARTGVARKEISAYVNDEKRKASVAFLKFIETQPIDPRAIHVVPERGSVAVAAAAIATLAVQISADLIVVGTRGRNGARKLFLGSVAEKIIGESECDTLAVPPSERSN</sequence>
<evidence type="ECO:0000313" key="4">
    <source>
        <dbReference type="Proteomes" id="UP001155380"/>
    </source>
</evidence>
<evidence type="ECO:0000259" key="2">
    <source>
        <dbReference type="Pfam" id="PF00582"/>
    </source>
</evidence>
<feature type="domain" description="UspA" evidence="2">
    <location>
        <begin position="32"/>
        <end position="151"/>
    </location>
</feature>
<dbReference type="Gene3D" id="3.40.50.12370">
    <property type="match status" value="1"/>
</dbReference>
<dbReference type="PRINTS" id="PR01438">
    <property type="entry name" value="UNVRSLSTRESS"/>
</dbReference>
<protein>
    <submittedName>
        <fullName evidence="3">Universal stress protein</fullName>
    </submittedName>
</protein>
<name>A0AAJ1BZ74_9HYPH</name>
<comment type="similarity">
    <text evidence="1">Belongs to the universal stress protein A family.</text>
</comment>
<evidence type="ECO:0000313" key="3">
    <source>
        <dbReference type="EMBL" id="MCO5958846.1"/>
    </source>
</evidence>
<dbReference type="InterPro" id="IPR006015">
    <property type="entry name" value="Universal_stress_UspA"/>
</dbReference>
<dbReference type="EMBL" id="JAMXLX010000006">
    <property type="protein sequence ID" value="MCO5958846.1"/>
    <property type="molecule type" value="Genomic_DNA"/>
</dbReference>
<dbReference type="InterPro" id="IPR006016">
    <property type="entry name" value="UspA"/>
</dbReference>
<evidence type="ECO:0000256" key="1">
    <source>
        <dbReference type="ARBA" id="ARBA00008791"/>
    </source>
</evidence>
<dbReference type="AlphaFoldDB" id="A0AAJ1BZ74"/>
<dbReference type="PANTHER" id="PTHR46268:SF6">
    <property type="entry name" value="UNIVERSAL STRESS PROTEIN UP12"/>
    <property type="match status" value="1"/>
</dbReference>
<gene>
    <name evidence="3" type="ORF">NBH21_18865</name>
</gene>
<comment type="caution">
    <text evidence="3">The sequence shown here is derived from an EMBL/GenBank/DDBJ whole genome shotgun (WGS) entry which is preliminary data.</text>
</comment>
<reference evidence="3" key="1">
    <citation type="submission" date="2022-06" db="EMBL/GenBank/DDBJ databases">
        <authorList>
            <person name="Sun Q."/>
        </authorList>
    </citation>
    <scope>NUCLEOTIDE SEQUENCE</scope>
    <source>
        <strain evidence="3">S101</strain>
    </source>
</reference>
<dbReference type="PANTHER" id="PTHR46268">
    <property type="entry name" value="STRESS RESPONSE PROTEIN NHAX"/>
    <property type="match status" value="1"/>
</dbReference>
<proteinExistence type="inferred from homology"/>